<feature type="non-terminal residue" evidence="1">
    <location>
        <position position="68"/>
    </location>
</feature>
<name>A0AA36M9W5_CYLNA</name>
<proteinExistence type="predicted"/>
<dbReference type="EMBL" id="CATQJL010000305">
    <property type="protein sequence ID" value="CAJ0602840.1"/>
    <property type="molecule type" value="Genomic_DNA"/>
</dbReference>
<dbReference type="PROSITE" id="PS51257">
    <property type="entry name" value="PROKAR_LIPOPROTEIN"/>
    <property type="match status" value="1"/>
</dbReference>
<gene>
    <name evidence="1" type="ORF">CYNAS_LOCUS14823</name>
</gene>
<dbReference type="AlphaFoldDB" id="A0AA36M9W5"/>
<keyword evidence="2" id="KW-1185">Reference proteome</keyword>
<evidence type="ECO:0000313" key="2">
    <source>
        <dbReference type="Proteomes" id="UP001176961"/>
    </source>
</evidence>
<evidence type="ECO:0000313" key="1">
    <source>
        <dbReference type="EMBL" id="CAJ0602840.1"/>
    </source>
</evidence>
<reference evidence="1" key="1">
    <citation type="submission" date="2023-07" db="EMBL/GenBank/DDBJ databases">
        <authorList>
            <consortium name="CYATHOMIX"/>
        </authorList>
    </citation>
    <scope>NUCLEOTIDE SEQUENCE</scope>
    <source>
        <strain evidence="1">N/A</strain>
    </source>
</reference>
<organism evidence="1 2">
    <name type="scientific">Cylicocyclus nassatus</name>
    <name type="common">Nematode worm</name>
    <dbReference type="NCBI Taxonomy" id="53992"/>
    <lineage>
        <taxon>Eukaryota</taxon>
        <taxon>Metazoa</taxon>
        <taxon>Ecdysozoa</taxon>
        <taxon>Nematoda</taxon>
        <taxon>Chromadorea</taxon>
        <taxon>Rhabditida</taxon>
        <taxon>Rhabditina</taxon>
        <taxon>Rhabditomorpha</taxon>
        <taxon>Strongyloidea</taxon>
        <taxon>Strongylidae</taxon>
        <taxon>Cylicocyclus</taxon>
    </lineage>
</organism>
<protein>
    <submittedName>
        <fullName evidence="1">Uncharacterized protein</fullName>
    </submittedName>
</protein>
<comment type="caution">
    <text evidence="1">The sequence shown here is derived from an EMBL/GenBank/DDBJ whole genome shotgun (WGS) entry which is preliminary data.</text>
</comment>
<dbReference type="Proteomes" id="UP001176961">
    <property type="component" value="Unassembled WGS sequence"/>
</dbReference>
<accession>A0AA36M9W5</accession>
<sequence>MRVLEYEEESKPSLFNQPTILSSCFQPYYNMLQSTPVNMLHCKRSCLWSTLLLDSVLSDRIIPTTESK</sequence>